<evidence type="ECO:0000256" key="3">
    <source>
        <dbReference type="ARBA" id="ARBA00022692"/>
    </source>
</evidence>
<evidence type="ECO:0000259" key="7">
    <source>
        <dbReference type="PROSITE" id="PS51111"/>
    </source>
</evidence>
<protein>
    <submittedName>
        <fullName evidence="8">CG42619</fullName>
    </submittedName>
</protein>
<organism evidence="8 9">
    <name type="scientific">Drosophila busckii</name>
    <name type="common">Fruit fly</name>
    <dbReference type="NCBI Taxonomy" id="30019"/>
    <lineage>
        <taxon>Eukaryota</taxon>
        <taxon>Metazoa</taxon>
        <taxon>Ecdysozoa</taxon>
        <taxon>Arthropoda</taxon>
        <taxon>Hexapoda</taxon>
        <taxon>Insecta</taxon>
        <taxon>Pterygota</taxon>
        <taxon>Neoptera</taxon>
        <taxon>Endopterygota</taxon>
        <taxon>Diptera</taxon>
        <taxon>Brachycera</taxon>
        <taxon>Muscomorpha</taxon>
        <taxon>Ephydroidea</taxon>
        <taxon>Drosophilidae</taxon>
        <taxon>Drosophila</taxon>
    </lineage>
</organism>
<evidence type="ECO:0000313" key="9">
    <source>
        <dbReference type="Proteomes" id="UP000494163"/>
    </source>
</evidence>
<evidence type="ECO:0000256" key="4">
    <source>
        <dbReference type="ARBA" id="ARBA00022737"/>
    </source>
</evidence>
<dbReference type="GO" id="GO:0005886">
    <property type="term" value="C:plasma membrane"/>
    <property type="evidence" value="ECO:0007669"/>
    <property type="project" value="TreeGrafter"/>
</dbReference>
<keyword evidence="6" id="KW-0472">Membrane</keyword>
<keyword evidence="4" id="KW-0677">Repeat</keyword>
<dbReference type="AlphaFoldDB" id="A0A0M4EQ86"/>
<dbReference type="InterPro" id="IPR014010">
    <property type="entry name" value="REJ_dom"/>
</dbReference>
<feature type="domain" description="REJ" evidence="7">
    <location>
        <begin position="1"/>
        <end position="162"/>
    </location>
</feature>
<evidence type="ECO:0000256" key="2">
    <source>
        <dbReference type="ARBA" id="ARBA00007200"/>
    </source>
</evidence>
<dbReference type="GO" id="GO:0005261">
    <property type="term" value="F:monoatomic cation channel activity"/>
    <property type="evidence" value="ECO:0007669"/>
    <property type="project" value="TreeGrafter"/>
</dbReference>
<evidence type="ECO:0000313" key="8">
    <source>
        <dbReference type="EMBL" id="ALC39137.1"/>
    </source>
</evidence>
<dbReference type="STRING" id="30019.A0A0M4EQ86"/>
<comment type="similarity">
    <text evidence="2">Belongs to the polycystin family.</text>
</comment>
<proteinExistence type="inferred from homology"/>
<keyword evidence="9" id="KW-1185">Reference proteome</keyword>
<feature type="non-terminal residue" evidence="8">
    <location>
        <position position="162"/>
    </location>
</feature>
<evidence type="ECO:0000256" key="5">
    <source>
        <dbReference type="ARBA" id="ARBA00022989"/>
    </source>
</evidence>
<reference evidence="8 9" key="1">
    <citation type="submission" date="2015-08" db="EMBL/GenBank/DDBJ databases">
        <title>Ancestral chromatin configuration constrains chromatin evolution on differentiating sex chromosomes in Drosophila.</title>
        <authorList>
            <person name="Zhou Q."/>
            <person name="Bachtrog D."/>
        </authorList>
    </citation>
    <scope>NUCLEOTIDE SEQUENCE [LARGE SCALE GENOMIC DNA]</scope>
    <source>
        <tissue evidence="8">Whole larvae</tissue>
    </source>
</reference>
<accession>A0A0M4EQ86</accession>
<dbReference type="GO" id="GO:0006816">
    <property type="term" value="P:calcium ion transport"/>
    <property type="evidence" value="ECO:0007669"/>
    <property type="project" value="TreeGrafter"/>
</dbReference>
<dbReference type="InterPro" id="IPR002859">
    <property type="entry name" value="PKD/REJ-like"/>
</dbReference>
<evidence type="ECO:0000256" key="1">
    <source>
        <dbReference type="ARBA" id="ARBA00004370"/>
    </source>
</evidence>
<gene>
    <name evidence="8" type="ORF">Dbus_chr2Lg1222</name>
</gene>
<dbReference type="OrthoDB" id="2121937at2759"/>
<dbReference type="PROSITE" id="PS51111">
    <property type="entry name" value="REJ"/>
    <property type="match status" value="1"/>
</dbReference>
<dbReference type="PANTHER" id="PTHR46730">
    <property type="entry name" value="POLYCYSTIN-1"/>
    <property type="match status" value="1"/>
</dbReference>
<dbReference type="PANTHER" id="PTHR46730:SF1">
    <property type="entry name" value="PLAT DOMAIN-CONTAINING PROTEIN"/>
    <property type="match status" value="1"/>
</dbReference>
<dbReference type="Proteomes" id="UP000494163">
    <property type="component" value="Chromosome 2L"/>
</dbReference>
<name>A0A0M4EQ86_DROBS</name>
<comment type="subcellular location">
    <subcellularLocation>
        <location evidence="1">Membrane</location>
    </subcellularLocation>
</comment>
<feature type="non-terminal residue" evidence="8">
    <location>
        <position position="1"/>
    </location>
</feature>
<keyword evidence="3" id="KW-0812">Transmembrane</keyword>
<dbReference type="Pfam" id="PF02010">
    <property type="entry name" value="REJ"/>
    <property type="match status" value="1"/>
</dbReference>
<sequence length="162" mass="18731">SYDTLDVWIDCLANCGQDKYNPRRNVRLKGNCHNCHNNDEITYDWYVDGYLMLSTRIFLMFIKNPANNVVIELKVSTKSGRRGSQQVSLERTRVPRNGNCVVRPTVGWEVDTKFSLCCANFTTKHLPIEYFSYAGDVLLKNCMDCKCSMRLQAHMTEIYILV</sequence>
<keyword evidence="5" id="KW-1133">Transmembrane helix</keyword>
<dbReference type="EMBL" id="CP012523">
    <property type="protein sequence ID" value="ALC39137.1"/>
    <property type="molecule type" value="Genomic_DNA"/>
</dbReference>
<evidence type="ECO:0000256" key="6">
    <source>
        <dbReference type="ARBA" id="ARBA00023136"/>
    </source>
</evidence>